<keyword evidence="1" id="KW-0472">Membrane</keyword>
<protein>
    <submittedName>
        <fullName evidence="2">Uncharacterized protein</fullName>
    </submittedName>
</protein>
<name>A0A8D8Z825_9HEMI</name>
<keyword evidence="1" id="KW-0812">Transmembrane</keyword>
<evidence type="ECO:0000313" key="2">
    <source>
        <dbReference type="EMBL" id="CAG6742763.1"/>
    </source>
</evidence>
<feature type="transmembrane region" description="Helical" evidence="1">
    <location>
        <begin position="47"/>
        <end position="69"/>
    </location>
</feature>
<reference evidence="2" key="1">
    <citation type="submission" date="2021-05" db="EMBL/GenBank/DDBJ databases">
        <authorList>
            <person name="Alioto T."/>
            <person name="Alioto T."/>
            <person name="Gomez Garrido J."/>
        </authorList>
    </citation>
    <scope>NUCLEOTIDE SEQUENCE</scope>
</reference>
<dbReference type="AlphaFoldDB" id="A0A8D8Z825"/>
<organism evidence="2">
    <name type="scientific">Cacopsylla melanoneura</name>
    <dbReference type="NCBI Taxonomy" id="428564"/>
    <lineage>
        <taxon>Eukaryota</taxon>
        <taxon>Metazoa</taxon>
        <taxon>Ecdysozoa</taxon>
        <taxon>Arthropoda</taxon>
        <taxon>Hexapoda</taxon>
        <taxon>Insecta</taxon>
        <taxon>Pterygota</taxon>
        <taxon>Neoptera</taxon>
        <taxon>Paraneoptera</taxon>
        <taxon>Hemiptera</taxon>
        <taxon>Sternorrhyncha</taxon>
        <taxon>Psylloidea</taxon>
        <taxon>Psyllidae</taxon>
        <taxon>Psyllinae</taxon>
        <taxon>Cacopsylla</taxon>
    </lineage>
</organism>
<accession>A0A8D8Z825</accession>
<sequence>MKMSSLSENCCRYHYFELNIVPALLQVCQSHFSSLPPIPLFHALSPFFLFSPLFIIIFQVHHVSLSYLLKRESLPFFYSFFVLSLSLFLLLFYDTLSPFSLPLSTLYKLQDNKITDFLMCALSLSLSHSLPVILN</sequence>
<proteinExistence type="predicted"/>
<feature type="transmembrane region" description="Helical" evidence="1">
    <location>
        <begin position="76"/>
        <end position="94"/>
    </location>
</feature>
<dbReference type="EMBL" id="HBUF01439139">
    <property type="protein sequence ID" value="CAG6742763.1"/>
    <property type="molecule type" value="Transcribed_RNA"/>
</dbReference>
<keyword evidence="1" id="KW-1133">Transmembrane helix</keyword>
<evidence type="ECO:0000256" key="1">
    <source>
        <dbReference type="SAM" id="Phobius"/>
    </source>
</evidence>